<comment type="similarity">
    <text evidence="3">Belongs to the cytochrome P450 family.</text>
</comment>
<feature type="binding site" description="axial binding residue" evidence="8">
    <location>
        <position position="420"/>
    </location>
    <ligand>
        <name>heme</name>
        <dbReference type="ChEBI" id="CHEBI:30413"/>
    </ligand>
    <ligandPart>
        <name>Fe</name>
        <dbReference type="ChEBI" id="CHEBI:18248"/>
    </ligandPart>
</feature>
<evidence type="ECO:0000256" key="2">
    <source>
        <dbReference type="ARBA" id="ARBA00004167"/>
    </source>
</evidence>
<comment type="cofactor">
    <cofactor evidence="1 8">
        <name>heme</name>
        <dbReference type="ChEBI" id="CHEBI:30413"/>
    </cofactor>
</comment>
<keyword evidence="6 8" id="KW-0408">Iron</keyword>
<dbReference type="SUPFAM" id="SSF48264">
    <property type="entry name" value="Cytochrome P450"/>
    <property type="match status" value="1"/>
</dbReference>
<dbReference type="GO" id="GO:0016020">
    <property type="term" value="C:membrane"/>
    <property type="evidence" value="ECO:0007669"/>
    <property type="project" value="UniProtKB-SubCell"/>
</dbReference>
<evidence type="ECO:0000256" key="8">
    <source>
        <dbReference type="PIRSR" id="PIRSR602403-1"/>
    </source>
</evidence>
<evidence type="ECO:0000256" key="7">
    <source>
        <dbReference type="ARBA" id="ARBA00023033"/>
    </source>
</evidence>
<dbReference type="InterPro" id="IPR036396">
    <property type="entry name" value="Cyt_P450_sf"/>
</dbReference>
<evidence type="ECO:0000256" key="1">
    <source>
        <dbReference type="ARBA" id="ARBA00001971"/>
    </source>
</evidence>
<dbReference type="GO" id="GO:0005506">
    <property type="term" value="F:iron ion binding"/>
    <property type="evidence" value="ECO:0007669"/>
    <property type="project" value="InterPro"/>
</dbReference>
<dbReference type="PRINTS" id="PR00465">
    <property type="entry name" value="EP450IV"/>
</dbReference>
<dbReference type="GO" id="GO:0016705">
    <property type="term" value="F:oxidoreductase activity, acting on paired donors, with incorporation or reduction of molecular oxygen"/>
    <property type="evidence" value="ECO:0007669"/>
    <property type="project" value="InterPro"/>
</dbReference>
<accession>A0AAN9U4V7</accession>
<dbReference type="AlphaFoldDB" id="A0AAN9U4V7"/>
<gene>
    <name evidence="9" type="ORF">SLS53_006653</name>
</gene>
<evidence type="ECO:0000256" key="6">
    <source>
        <dbReference type="ARBA" id="ARBA00023004"/>
    </source>
</evidence>
<dbReference type="PANTHER" id="PTHR46206">
    <property type="entry name" value="CYTOCHROME P450"/>
    <property type="match status" value="1"/>
</dbReference>
<sequence length="489" mass="55680">MTILCFAILHLGRQILVKDQGNEKVNVPIIGPRDTIRARWQFFRNASKLVEEGYAKYKDQIFKLSYNDILVIPNRYVAELRNMPDEQLSSIQANIDNFEGLYSTTAILLEGNVHTRTIQSRLTPRLRHHVPIVQDVLARHFSQELPATKDTYTSLNAFHLVLRLVSFIAARHFVGLPLCENEEWLETALCYTENAFKTIILLRIFPDWAKPLASLCTPFSYKVNWALARAKRIIVPIIQERRRRDAAAESDYEKPEDFLQYLIDATTGNDAQPEKLAHRLLILTLAAVHTTSMAATQALFDMCAHPEFVEPLRDEVIEVLRAEGGYTKQTLTYFKKLDSFMRESQRLNPPSLHGTYLPAGVHLMMPVYPIVVDPAVTPKPLVFDGLRHYRNRQLAGHATRHQFATTSDSNLHFGHGMFACPGRFLASNSIKMLLSNLLLRYDFRFPGGGTERPTNVHMHEYVFPNPNACVEFRLRDGALANGLLGMPSQ</sequence>
<dbReference type="EMBL" id="JAJSPL020000030">
    <property type="protein sequence ID" value="KAK7737350.1"/>
    <property type="molecule type" value="Genomic_DNA"/>
</dbReference>
<dbReference type="GO" id="GO:0020037">
    <property type="term" value="F:heme binding"/>
    <property type="evidence" value="ECO:0007669"/>
    <property type="project" value="InterPro"/>
</dbReference>
<dbReference type="GO" id="GO:0004497">
    <property type="term" value="F:monooxygenase activity"/>
    <property type="evidence" value="ECO:0007669"/>
    <property type="project" value="UniProtKB-KW"/>
</dbReference>
<dbReference type="CDD" id="cd11041">
    <property type="entry name" value="CYP503A1-like"/>
    <property type="match status" value="1"/>
</dbReference>
<organism evidence="9 10">
    <name type="scientific">Cytospora paraplurivora</name>
    <dbReference type="NCBI Taxonomy" id="2898453"/>
    <lineage>
        <taxon>Eukaryota</taxon>
        <taxon>Fungi</taxon>
        <taxon>Dikarya</taxon>
        <taxon>Ascomycota</taxon>
        <taxon>Pezizomycotina</taxon>
        <taxon>Sordariomycetes</taxon>
        <taxon>Sordariomycetidae</taxon>
        <taxon>Diaporthales</taxon>
        <taxon>Cytosporaceae</taxon>
        <taxon>Cytospora</taxon>
    </lineage>
</organism>
<evidence type="ECO:0000313" key="10">
    <source>
        <dbReference type="Proteomes" id="UP001320245"/>
    </source>
</evidence>
<keyword evidence="7" id="KW-0503">Monooxygenase</keyword>
<protein>
    <recommendedName>
        <fullName evidence="11">P450 monooxygenase</fullName>
    </recommendedName>
</protein>
<evidence type="ECO:0000256" key="3">
    <source>
        <dbReference type="ARBA" id="ARBA00010617"/>
    </source>
</evidence>
<dbReference type="Pfam" id="PF00067">
    <property type="entry name" value="p450"/>
    <property type="match status" value="1"/>
</dbReference>
<reference evidence="9 10" key="1">
    <citation type="journal article" date="2023" name="PLoS ONE">
        <title>Cytospora paraplurivora sp. nov. isolated from orchards with fruit tree decline syndrome in Ontario, Canada.</title>
        <authorList>
            <person name="Ilyukhin E."/>
            <person name="Nguyen H.D.T."/>
            <person name="Castle A.J."/>
            <person name="Ellouze W."/>
        </authorList>
    </citation>
    <scope>NUCLEOTIDE SEQUENCE [LARGE SCALE GENOMIC DNA]</scope>
    <source>
        <strain evidence="9 10">FDS-564</strain>
    </source>
</reference>
<comment type="subcellular location">
    <subcellularLocation>
        <location evidence="2">Membrane</location>
        <topology evidence="2">Single-pass membrane protein</topology>
    </subcellularLocation>
</comment>
<name>A0AAN9U4V7_9PEZI</name>
<evidence type="ECO:0000256" key="4">
    <source>
        <dbReference type="ARBA" id="ARBA00022723"/>
    </source>
</evidence>
<evidence type="ECO:0008006" key="11">
    <source>
        <dbReference type="Google" id="ProtNLM"/>
    </source>
</evidence>
<dbReference type="Gene3D" id="1.10.630.10">
    <property type="entry name" value="Cytochrome P450"/>
    <property type="match status" value="1"/>
</dbReference>
<proteinExistence type="inferred from homology"/>
<keyword evidence="10" id="KW-1185">Reference proteome</keyword>
<keyword evidence="5" id="KW-0560">Oxidoreductase</keyword>
<dbReference type="Proteomes" id="UP001320245">
    <property type="component" value="Unassembled WGS sequence"/>
</dbReference>
<dbReference type="PANTHER" id="PTHR46206:SF6">
    <property type="entry name" value="CYTOCHROME P450 MONOOXYGENASE AN1598-RELATED"/>
    <property type="match status" value="1"/>
</dbReference>
<comment type="caution">
    <text evidence="9">The sequence shown here is derived from an EMBL/GenBank/DDBJ whole genome shotgun (WGS) entry which is preliminary data.</text>
</comment>
<keyword evidence="4 8" id="KW-0479">Metal-binding</keyword>
<evidence type="ECO:0000313" key="9">
    <source>
        <dbReference type="EMBL" id="KAK7737350.1"/>
    </source>
</evidence>
<dbReference type="InterPro" id="IPR001128">
    <property type="entry name" value="Cyt_P450"/>
</dbReference>
<dbReference type="InterPro" id="IPR002403">
    <property type="entry name" value="Cyt_P450_E_grp-IV"/>
</dbReference>
<keyword evidence="8" id="KW-0349">Heme</keyword>
<evidence type="ECO:0000256" key="5">
    <source>
        <dbReference type="ARBA" id="ARBA00023002"/>
    </source>
</evidence>